<dbReference type="EMBL" id="BART01008304">
    <property type="protein sequence ID" value="GAG53618.1"/>
    <property type="molecule type" value="Genomic_DNA"/>
</dbReference>
<gene>
    <name evidence="1" type="ORF">S01H4_18717</name>
</gene>
<protein>
    <submittedName>
        <fullName evidence="1">Uncharacterized protein</fullName>
    </submittedName>
</protein>
<name>X0YZE7_9ZZZZ</name>
<organism evidence="1">
    <name type="scientific">marine sediment metagenome</name>
    <dbReference type="NCBI Taxonomy" id="412755"/>
    <lineage>
        <taxon>unclassified sequences</taxon>
        <taxon>metagenomes</taxon>
        <taxon>ecological metagenomes</taxon>
    </lineage>
</organism>
<accession>X0YZE7</accession>
<sequence length="54" mass="5647">MNAFSVYTNSAALLGYIAESSAYDKPVSAPVTEAIIKANQEAFPVTPTTSPIKA</sequence>
<feature type="non-terminal residue" evidence="1">
    <location>
        <position position="54"/>
    </location>
</feature>
<evidence type="ECO:0000313" key="1">
    <source>
        <dbReference type="EMBL" id="GAG53618.1"/>
    </source>
</evidence>
<proteinExistence type="predicted"/>
<reference evidence="1" key="1">
    <citation type="journal article" date="2014" name="Front. Microbiol.">
        <title>High frequency of phylogenetically diverse reductive dehalogenase-homologous genes in deep subseafloor sedimentary metagenomes.</title>
        <authorList>
            <person name="Kawai M."/>
            <person name="Futagami T."/>
            <person name="Toyoda A."/>
            <person name="Takaki Y."/>
            <person name="Nishi S."/>
            <person name="Hori S."/>
            <person name="Arai W."/>
            <person name="Tsubouchi T."/>
            <person name="Morono Y."/>
            <person name="Uchiyama I."/>
            <person name="Ito T."/>
            <person name="Fujiyama A."/>
            <person name="Inagaki F."/>
            <person name="Takami H."/>
        </authorList>
    </citation>
    <scope>NUCLEOTIDE SEQUENCE</scope>
    <source>
        <strain evidence="1">Expedition CK06-06</strain>
    </source>
</reference>
<comment type="caution">
    <text evidence="1">The sequence shown here is derived from an EMBL/GenBank/DDBJ whole genome shotgun (WGS) entry which is preliminary data.</text>
</comment>
<dbReference type="AlphaFoldDB" id="X0YZE7"/>